<organism evidence="2 3">
    <name type="scientific">Crocosphaera watsonii WH 0402</name>
    <dbReference type="NCBI Taxonomy" id="1284629"/>
    <lineage>
        <taxon>Bacteria</taxon>
        <taxon>Bacillati</taxon>
        <taxon>Cyanobacteriota</taxon>
        <taxon>Cyanophyceae</taxon>
        <taxon>Oscillatoriophycideae</taxon>
        <taxon>Chroococcales</taxon>
        <taxon>Aphanothecaceae</taxon>
        <taxon>Crocosphaera</taxon>
    </lineage>
</organism>
<evidence type="ECO:0000313" key="3">
    <source>
        <dbReference type="Proteomes" id="UP000018130"/>
    </source>
</evidence>
<protein>
    <submittedName>
        <fullName evidence="2">Uncharacterized protein</fullName>
    </submittedName>
</protein>
<dbReference type="Proteomes" id="UP000018130">
    <property type="component" value="Unassembled WGS sequence"/>
</dbReference>
<name>T2JZD9_CROWT</name>
<evidence type="ECO:0000313" key="2">
    <source>
        <dbReference type="EMBL" id="CCQ70459.1"/>
    </source>
</evidence>
<dbReference type="AlphaFoldDB" id="T2JZD9"/>
<keyword evidence="1" id="KW-1133">Transmembrane helix</keyword>
<feature type="transmembrane region" description="Helical" evidence="1">
    <location>
        <begin position="25"/>
        <end position="47"/>
    </location>
</feature>
<evidence type="ECO:0000256" key="1">
    <source>
        <dbReference type="SAM" id="Phobius"/>
    </source>
</evidence>
<accession>T2JZD9</accession>
<keyword evidence="1" id="KW-0812">Transmembrane</keyword>
<reference evidence="2 3" key="1">
    <citation type="submission" date="2013-01" db="EMBL/GenBank/DDBJ databases">
        <authorList>
            <person name="Bench S."/>
        </authorList>
    </citation>
    <scope>NUCLEOTIDE SEQUENCE [LARGE SCALE GENOMIC DNA]</scope>
    <source>
        <strain evidence="2 3">WH 0402</strain>
    </source>
</reference>
<comment type="caution">
    <text evidence="2">The sequence shown here is derived from an EMBL/GenBank/DDBJ whole genome shotgun (WGS) entry which is preliminary data.</text>
</comment>
<keyword evidence="1" id="KW-0472">Membrane</keyword>
<dbReference type="EMBL" id="CAQN01001215">
    <property type="protein sequence ID" value="CCQ70459.1"/>
    <property type="molecule type" value="Genomic_DNA"/>
</dbReference>
<sequence length="73" mass="8252">MVKSPVWLLFPVIYKIPDSTFIKPLLLIVASKVAVPVSVLFIVPWLSKIKTGLKLSMKRAPIILNVPVFVHWD</sequence>
<gene>
    <name evidence="2" type="ORF">CWATWH0402_5278</name>
</gene>
<proteinExistence type="predicted"/>
<reference evidence="2 3" key="2">
    <citation type="submission" date="2013-09" db="EMBL/GenBank/DDBJ databases">
        <title>Whole genome comparison of six Crocosphaera watsonii strains with differing phenotypes.</title>
        <authorList>
            <person name="Bench S.R."/>
            <person name="Heller P."/>
            <person name="Frank I."/>
            <person name="Arciniega M."/>
            <person name="Shilova I.N."/>
            <person name="Zehr J.P."/>
        </authorList>
    </citation>
    <scope>NUCLEOTIDE SEQUENCE [LARGE SCALE GENOMIC DNA]</scope>
    <source>
        <strain evidence="2 3">WH 0402</strain>
    </source>
</reference>